<evidence type="ECO:0000259" key="1">
    <source>
        <dbReference type="Pfam" id="PF09983"/>
    </source>
</evidence>
<dbReference type="OrthoDB" id="322908at2"/>
<organism evidence="3 4">
    <name type="scientific">Mycobacterium kyorinense</name>
    <dbReference type="NCBI Taxonomy" id="487514"/>
    <lineage>
        <taxon>Bacteria</taxon>
        <taxon>Bacillati</taxon>
        <taxon>Actinomycetota</taxon>
        <taxon>Actinomycetes</taxon>
        <taxon>Mycobacteriales</taxon>
        <taxon>Mycobacteriaceae</taxon>
        <taxon>Mycobacterium</taxon>
    </lineage>
</organism>
<evidence type="ECO:0008006" key="5">
    <source>
        <dbReference type="Google" id="ProtNLM"/>
    </source>
</evidence>
<evidence type="ECO:0000313" key="4">
    <source>
        <dbReference type="Proteomes" id="UP000193487"/>
    </source>
</evidence>
<evidence type="ECO:0000259" key="2">
    <source>
        <dbReference type="Pfam" id="PF11795"/>
    </source>
</evidence>
<dbReference type="RefSeq" id="WP_045379895.1">
    <property type="nucleotide sequence ID" value="NZ_BBKA01000062.1"/>
</dbReference>
<reference evidence="3 4" key="1">
    <citation type="submission" date="2016-01" db="EMBL/GenBank/DDBJ databases">
        <title>The new phylogeny of the genus Mycobacterium.</title>
        <authorList>
            <person name="Tarcisio F."/>
            <person name="Conor M."/>
            <person name="Antonella G."/>
            <person name="Elisabetta G."/>
            <person name="Giulia F.S."/>
            <person name="Sara T."/>
            <person name="Anna F."/>
            <person name="Clotilde B."/>
            <person name="Roberto B."/>
            <person name="Veronica D.S."/>
            <person name="Fabio R."/>
            <person name="Monica P."/>
            <person name="Olivier J."/>
            <person name="Enrico T."/>
            <person name="Nicola S."/>
        </authorList>
    </citation>
    <scope>NUCLEOTIDE SEQUENCE [LARGE SCALE GENOMIC DNA]</scope>
    <source>
        <strain evidence="3 4">DSM 45166</strain>
    </source>
</reference>
<feature type="domain" description="Wadjet protein JetD C-terminal" evidence="1">
    <location>
        <begin position="204"/>
        <end position="379"/>
    </location>
</feature>
<protein>
    <recommendedName>
        <fullName evidence="5">DUF3322 and DUF2220 domain-containing protein</fullName>
    </recommendedName>
</protein>
<gene>
    <name evidence="3" type="ORF">AWC14_20560</name>
</gene>
<dbReference type="InterPro" id="IPR024534">
    <property type="entry name" value="JetD_C"/>
</dbReference>
<proteinExistence type="predicted"/>
<keyword evidence="4" id="KW-1185">Reference proteome</keyword>
<dbReference type="Pfam" id="PF11795">
    <property type="entry name" value="DUF3322"/>
    <property type="match status" value="1"/>
</dbReference>
<evidence type="ECO:0000313" key="3">
    <source>
        <dbReference type="EMBL" id="ORW10111.1"/>
    </source>
</evidence>
<name>A0A1X1YGE4_9MYCO</name>
<sequence length="381" mass="42888">MSAGWTTPEDIGARVRRRWDDGSLLRAHANGDHFDQIEVPLRGPRPSEVGDDLGAARRWVAALDAGRRDDRRYTLQWQSIGGRQIGRNQLPVRAVVSSMGQACALLGVTASLRRFDELLVLTQQHPRVRQWVVDHPHRALELASEMPRLIAAYIWLDSNRHSHRYLREISAPGVDTKFAERHRPVLAAMLGVSSTASGFLAGLGLRSKPGLVRLRPAPSLGLLTSLTEIGLRSAELAQLTVEPRVAVIVENEISYLSVDVPDNGVLIWGRGFDVDSVGRLPWLSEADVLYWGDIDTHGFAILDRLRAWLPQAQSVLMDRQTLLAHRGRWVTEDRPATSVLTRLTPDEQELYWELVTDGLGDRVRLEQERIDWHWVEQRLPA</sequence>
<comment type="caution">
    <text evidence="3">The sequence shown here is derived from an EMBL/GenBank/DDBJ whole genome shotgun (WGS) entry which is preliminary data.</text>
</comment>
<dbReference type="EMBL" id="LQPE01000018">
    <property type="protein sequence ID" value="ORW10111.1"/>
    <property type="molecule type" value="Genomic_DNA"/>
</dbReference>
<dbReference type="AlphaFoldDB" id="A0A1X1YGE4"/>
<dbReference type="PIRSF" id="PIRSF028408">
    <property type="entry name" value="UCP028408"/>
    <property type="match status" value="1"/>
</dbReference>
<dbReference type="Proteomes" id="UP000193487">
    <property type="component" value="Unassembled WGS sequence"/>
</dbReference>
<accession>A0A1X1YGE4</accession>
<dbReference type="Pfam" id="PF09983">
    <property type="entry name" value="JetD_C"/>
    <property type="match status" value="1"/>
</dbReference>
<feature type="domain" description="DUF3322" evidence="2">
    <location>
        <begin position="8"/>
        <end position="190"/>
    </location>
</feature>
<dbReference type="InterPro" id="IPR014544">
    <property type="entry name" value="UCP028408"/>
</dbReference>
<dbReference type="InterPro" id="IPR024537">
    <property type="entry name" value="DUF3322"/>
</dbReference>